<sequence length="308" mass="33440">MRFFLSRVAQALVIVSGITVSVFFMLRFTAGDPARIRGNLFSTNEVLDEYRRQFGTDRTVFQQFATFLNGVIHGSLGNSFRYQEPVTGLVLPALRHTMLLGMTALLISLSLAILLGTISARNPRGLVARASGVLAIFGQSAPLFWIGLLLISLFSVNLGWLPSGGFTSWKNLILPAVTLAMNILPSEMRVLSASVKAELDEDYVRTAHAFGLARWRVYFVHVLRNACLPLLTVVGNDMGMLLGGAIVAEVVFNFPGIGTLALVGLNARDYPLLQGVTIVAACTFVLVNLLVDLLYTVINPRVRLGGAT</sequence>
<evidence type="ECO:0000313" key="12">
    <source>
        <dbReference type="EMBL" id="CAB4778228.1"/>
    </source>
</evidence>
<reference evidence="12" key="1">
    <citation type="submission" date="2020-05" db="EMBL/GenBank/DDBJ databases">
        <authorList>
            <person name="Chiriac C."/>
            <person name="Salcher M."/>
            <person name="Ghai R."/>
            <person name="Kavagutti S V."/>
        </authorList>
    </citation>
    <scope>NUCLEOTIDE SEQUENCE</scope>
</reference>
<dbReference type="CDD" id="cd06261">
    <property type="entry name" value="TM_PBP2"/>
    <property type="match status" value="1"/>
</dbReference>
<dbReference type="Pfam" id="PF19300">
    <property type="entry name" value="BPD_transp_1_N"/>
    <property type="match status" value="1"/>
</dbReference>
<dbReference type="EMBL" id="CAFBOC010000001">
    <property type="protein sequence ID" value="CAB4967989.1"/>
    <property type="molecule type" value="Genomic_DNA"/>
</dbReference>
<feature type="transmembrane region" description="Helical" evidence="7">
    <location>
        <begin position="12"/>
        <end position="30"/>
    </location>
</feature>
<dbReference type="InterPro" id="IPR000515">
    <property type="entry name" value="MetI-like"/>
</dbReference>
<evidence type="ECO:0000313" key="13">
    <source>
        <dbReference type="EMBL" id="CAB4827353.1"/>
    </source>
</evidence>
<dbReference type="InterPro" id="IPR035906">
    <property type="entry name" value="MetI-like_sf"/>
</dbReference>
<protein>
    <submittedName>
        <fullName evidence="12">Unannotated protein</fullName>
    </submittedName>
</protein>
<evidence type="ECO:0000256" key="1">
    <source>
        <dbReference type="ARBA" id="ARBA00004651"/>
    </source>
</evidence>
<evidence type="ECO:0000256" key="3">
    <source>
        <dbReference type="ARBA" id="ARBA00022475"/>
    </source>
</evidence>
<organism evidence="12">
    <name type="scientific">freshwater metagenome</name>
    <dbReference type="NCBI Taxonomy" id="449393"/>
    <lineage>
        <taxon>unclassified sequences</taxon>
        <taxon>metagenomes</taxon>
        <taxon>ecological metagenomes</taxon>
    </lineage>
</organism>
<dbReference type="EMBL" id="CAEZXO010000004">
    <property type="protein sequence ID" value="CAB4693756.1"/>
    <property type="molecule type" value="Genomic_DNA"/>
</dbReference>
<dbReference type="EMBL" id="CAEZZW010000003">
    <property type="protein sequence ID" value="CAB4778228.1"/>
    <property type="molecule type" value="Genomic_DNA"/>
</dbReference>
<dbReference type="EMBL" id="CAFBNH010000001">
    <property type="protein sequence ID" value="CAB4933392.1"/>
    <property type="molecule type" value="Genomic_DNA"/>
</dbReference>
<dbReference type="EMBL" id="CAFABH010000010">
    <property type="protein sequence ID" value="CAB4827353.1"/>
    <property type="molecule type" value="Genomic_DNA"/>
</dbReference>
<comment type="subcellular location">
    <subcellularLocation>
        <location evidence="1">Cell membrane</location>
        <topology evidence="1">Multi-pass membrane protein</topology>
    </subcellularLocation>
</comment>
<dbReference type="Pfam" id="PF00528">
    <property type="entry name" value="BPD_transp_1"/>
    <property type="match status" value="1"/>
</dbReference>
<evidence type="ECO:0000313" key="16">
    <source>
        <dbReference type="EMBL" id="CAB4967989.1"/>
    </source>
</evidence>
<keyword evidence="2" id="KW-0813">Transport</keyword>
<evidence type="ECO:0000256" key="4">
    <source>
        <dbReference type="ARBA" id="ARBA00022692"/>
    </source>
</evidence>
<dbReference type="GO" id="GO:0005886">
    <property type="term" value="C:plasma membrane"/>
    <property type="evidence" value="ECO:0007669"/>
    <property type="project" value="UniProtKB-SubCell"/>
</dbReference>
<evidence type="ECO:0000256" key="5">
    <source>
        <dbReference type="ARBA" id="ARBA00022989"/>
    </source>
</evidence>
<evidence type="ECO:0000259" key="8">
    <source>
        <dbReference type="PROSITE" id="PS50928"/>
    </source>
</evidence>
<dbReference type="AlphaFoldDB" id="A0A6J6W5H5"/>
<gene>
    <name evidence="10" type="ORF">UFOPK2510_00869</name>
    <name evidence="11" type="ORF">UFOPK2718_01305</name>
    <name evidence="12" type="ORF">UFOPK2936_00683</name>
    <name evidence="13" type="ORF">UFOPK3174_00711</name>
    <name evidence="14" type="ORF">UFOPK3328_00014</name>
    <name evidence="15" type="ORF">UFOPK3779_00014</name>
    <name evidence="16" type="ORF">UFOPK3913_00040</name>
    <name evidence="9" type="ORF">UFOPK4107_00625</name>
    <name evidence="17" type="ORF">UFOPK4403_00813</name>
</gene>
<dbReference type="GO" id="GO:0055085">
    <property type="term" value="P:transmembrane transport"/>
    <property type="evidence" value="ECO:0007669"/>
    <property type="project" value="InterPro"/>
</dbReference>
<dbReference type="EMBL" id="CAFBLD010000001">
    <property type="protein sequence ID" value="CAB4855020.1"/>
    <property type="molecule type" value="Genomic_DNA"/>
</dbReference>
<dbReference type="SUPFAM" id="SSF161098">
    <property type="entry name" value="MetI-like"/>
    <property type="match status" value="1"/>
</dbReference>
<keyword evidence="4 7" id="KW-0812">Transmembrane</keyword>
<name>A0A6J6W5H5_9ZZZZ</name>
<dbReference type="InterPro" id="IPR045621">
    <property type="entry name" value="BPD_transp_1_N"/>
</dbReference>
<dbReference type="PANTHER" id="PTHR43163:SF6">
    <property type="entry name" value="DIPEPTIDE TRANSPORT SYSTEM PERMEASE PROTEIN DPPB-RELATED"/>
    <property type="match status" value="1"/>
</dbReference>
<accession>A0A6J6W5H5</accession>
<evidence type="ECO:0000313" key="14">
    <source>
        <dbReference type="EMBL" id="CAB4855020.1"/>
    </source>
</evidence>
<proteinExistence type="predicted"/>
<dbReference type="PANTHER" id="PTHR43163">
    <property type="entry name" value="DIPEPTIDE TRANSPORT SYSTEM PERMEASE PROTEIN DPPB-RELATED"/>
    <property type="match status" value="1"/>
</dbReference>
<evidence type="ECO:0000313" key="11">
    <source>
        <dbReference type="EMBL" id="CAB4731922.1"/>
    </source>
</evidence>
<feature type="transmembrane region" description="Helical" evidence="7">
    <location>
        <begin position="240"/>
        <end position="263"/>
    </location>
</feature>
<evidence type="ECO:0000313" key="10">
    <source>
        <dbReference type="EMBL" id="CAB4693756.1"/>
    </source>
</evidence>
<feature type="transmembrane region" description="Helical" evidence="7">
    <location>
        <begin position="132"/>
        <end position="154"/>
    </location>
</feature>
<evidence type="ECO:0000256" key="2">
    <source>
        <dbReference type="ARBA" id="ARBA00022448"/>
    </source>
</evidence>
<feature type="transmembrane region" description="Helical" evidence="7">
    <location>
        <begin position="98"/>
        <end position="120"/>
    </location>
</feature>
<dbReference type="EMBL" id="CAFBQX010000003">
    <property type="protein sequence ID" value="CAB5072612.1"/>
    <property type="molecule type" value="Genomic_DNA"/>
</dbReference>
<dbReference type="Gene3D" id="1.10.3720.10">
    <property type="entry name" value="MetI-like"/>
    <property type="match status" value="1"/>
</dbReference>
<keyword evidence="5 7" id="KW-1133">Transmembrane helix</keyword>
<evidence type="ECO:0000256" key="7">
    <source>
        <dbReference type="SAM" id="Phobius"/>
    </source>
</evidence>
<dbReference type="PROSITE" id="PS50928">
    <property type="entry name" value="ABC_TM1"/>
    <property type="match status" value="1"/>
</dbReference>
<keyword evidence="6 7" id="KW-0472">Membrane</keyword>
<evidence type="ECO:0000313" key="17">
    <source>
        <dbReference type="EMBL" id="CAB5072612.1"/>
    </source>
</evidence>
<dbReference type="EMBL" id="CAEZYM010000014">
    <property type="protein sequence ID" value="CAB4731922.1"/>
    <property type="molecule type" value="Genomic_DNA"/>
</dbReference>
<evidence type="ECO:0000313" key="15">
    <source>
        <dbReference type="EMBL" id="CAB4933392.1"/>
    </source>
</evidence>
<feature type="domain" description="ABC transmembrane type-1" evidence="8">
    <location>
        <begin position="94"/>
        <end position="295"/>
    </location>
</feature>
<evidence type="ECO:0000313" key="9">
    <source>
        <dbReference type="EMBL" id="CAB4336259.1"/>
    </source>
</evidence>
<evidence type="ECO:0000256" key="6">
    <source>
        <dbReference type="ARBA" id="ARBA00023136"/>
    </source>
</evidence>
<feature type="transmembrane region" description="Helical" evidence="7">
    <location>
        <begin position="275"/>
        <end position="298"/>
    </location>
</feature>
<keyword evidence="3" id="KW-1003">Cell membrane</keyword>
<dbReference type="EMBL" id="CAESAE010000003">
    <property type="protein sequence ID" value="CAB4336259.1"/>
    <property type="molecule type" value="Genomic_DNA"/>
</dbReference>